<dbReference type="PANTHER" id="PTHR47642">
    <property type="entry name" value="ATP-DEPENDENT DNA HELICASE"/>
    <property type="match status" value="1"/>
</dbReference>
<proteinExistence type="predicted"/>
<dbReference type="Gene3D" id="3.60.10.10">
    <property type="entry name" value="Endonuclease/exonuclease/phosphatase"/>
    <property type="match status" value="1"/>
</dbReference>
<evidence type="ECO:0000259" key="1">
    <source>
        <dbReference type="Pfam" id="PF20209"/>
    </source>
</evidence>
<reference evidence="2" key="1">
    <citation type="submission" date="2023-08" db="EMBL/GenBank/DDBJ databases">
        <authorList>
            <person name="Alioto T."/>
            <person name="Alioto T."/>
            <person name="Gomez Garrido J."/>
        </authorList>
    </citation>
    <scope>NUCLEOTIDE SEQUENCE</scope>
</reference>
<dbReference type="Pfam" id="PF20209">
    <property type="entry name" value="DUF6570"/>
    <property type="match status" value="1"/>
</dbReference>
<dbReference type="PANTHER" id="PTHR47642:SF8">
    <property type="entry name" value="ATP-DEPENDENT DNA HELICASE"/>
    <property type="match status" value="1"/>
</dbReference>
<dbReference type="EMBL" id="OY660887">
    <property type="protein sequence ID" value="CAJ1087262.1"/>
    <property type="molecule type" value="Genomic_DNA"/>
</dbReference>
<accession>A0AAV1HMH1</accession>
<dbReference type="InterPro" id="IPR046700">
    <property type="entry name" value="DUF6570"/>
</dbReference>
<dbReference type="InterPro" id="IPR036691">
    <property type="entry name" value="Endo/exonu/phosph_ase_sf"/>
</dbReference>
<organism evidence="2 3">
    <name type="scientific">Xyrichtys novacula</name>
    <name type="common">Pearly razorfish</name>
    <name type="synonym">Hemipteronotus novacula</name>
    <dbReference type="NCBI Taxonomy" id="13765"/>
    <lineage>
        <taxon>Eukaryota</taxon>
        <taxon>Metazoa</taxon>
        <taxon>Chordata</taxon>
        <taxon>Craniata</taxon>
        <taxon>Vertebrata</taxon>
        <taxon>Euteleostomi</taxon>
        <taxon>Actinopterygii</taxon>
        <taxon>Neopterygii</taxon>
        <taxon>Teleostei</taxon>
        <taxon>Neoteleostei</taxon>
        <taxon>Acanthomorphata</taxon>
        <taxon>Eupercaria</taxon>
        <taxon>Labriformes</taxon>
        <taxon>Labridae</taxon>
        <taxon>Xyrichtys</taxon>
    </lineage>
</organism>
<name>A0AAV1HMH1_XYRNO</name>
<dbReference type="InterPro" id="IPR027417">
    <property type="entry name" value="P-loop_NTPase"/>
</dbReference>
<gene>
    <name evidence="2" type="ORF">XNOV1_A003613</name>
</gene>
<evidence type="ECO:0000313" key="2">
    <source>
        <dbReference type="EMBL" id="CAJ1087262.1"/>
    </source>
</evidence>
<feature type="domain" description="DUF6570" evidence="1">
    <location>
        <begin position="7"/>
        <end position="85"/>
    </location>
</feature>
<dbReference type="InterPro" id="IPR051055">
    <property type="entry name" value="PIF1_helicase"/>
</dbReference>
<sequence>MKLVGMPRGGQKAIHGTAVNVPSKLQPVFILLPRLPSTADVVHLKLKRKLSDTGHYMHEYIQPKKVIEALQWLQQNNPLYKDITIFLDWERQWEDDDPDLWEAIANACHEEMEVSHEDEADTVADNSLSVSSAPLSPLPTGDDYTILSHLAKRRKLQLKDVPDANYPNQALHVFKTNKEVDDRNNEHLRKLPTQVFDIKAIDQKKDVQTGIIDINISAKPSDTGGLRETVSVAVGARVMVTVNINVSDGLANGVCGTVVGIEHTGNDVHVLLVEFDSERVVRKATAGSQYRRTFPAAVPISRQDVQFFVGRGRRSVEAKRKPFPLSLAWSCTIHKVQGKTLDKVIVSMEGRGSFMPGQAYVALSRVKNLAGLFLLGFDAAAIRVNPAVVKEMTRLRQRVLPSTVNSIDEPHSLNIRLLNVRSYLEHLEDLRADNSVKNVDVFCYDEYFLKQQQDIDLVIPNAQSFRADRSTAVGQGGGVMTVARQEVLPTDLQLAITGVEYTVVSVKKGGTQINIVTLYRPPSTPPAVFIQALQALIRSLPDDTIILGDFTFDLLQSSHHNIISFMEKHGFNQEVQVPTTDYGTLLDHVYIRNYLGTEVKVLYTYFSDHDTVCVSLKI</sequence>
<dbReference type="SUPFAM" id="SSF52540">
    <property type="entry name" value="P-loop containing nucleoside triphosphate hydrolases"/>
    <property type="match status" value="1"/>
</dbReference>
<dbReference type="SUPFAM" id="SSF56219">
    <property type="entry name" value="DNase I-like"/>
    <property type="match status" value="1"/>
</dbReference>
<keyword evidence="3" id="KW-1185">Reference proteome</keyword>
<protein>
    <recommendedName>
        <fullName evidence="1">DUF6570 domain-containing protein</fullName>
    </recommendedName>
</protein>
<dbReference type="CDD" id="cd18809">
    <property type="entry name" value="SF1_C_RecD"/>
    <property type="match status" value="1"/>
</dbReference>
<dbReference type="Proteomes" id="UP001178508">
    <property type="component" value="Chromosome 24"/>
</dbReference>
<dbReference type="AlphaFoldDB" id="A0AAV1HMH1"/>
<evidence type="ECO:0000313" key="3">
    <source>
        <dbReference type="Proteomes" id="UP001178508"/>
    </source>
</evidence>